<feature type="compositionally biased region" description="Basic and acidic residues" evidence="1">
    <location>
        <begin position="111"/>
        <end position="120"/>
    </location>
</feature>
<keyword evidence="2" id="KW-0732">Signal</keyword>
<protein>
    <submittedName>
        <fullName evidence="3">Uncharacterized protein</fullName>
    </submittedName>
</protein>
<feature type="compositionally biased region" description="Basic residues" evidence="1">
    <location>
        <begin position="133"/>
        <end position="153"/>
    </location>
</feature>
<reference evidence="3 4" key="1">
    <citation type="journal article" date="2022" name="G3 (Bethesda)">
        <title>Enemy or ally: a genomic approach to elucidate the lifestyle of Phyllosticta citrichinaensis.</title>
        <authorList>
            <person name="Buijs V.A."/>
            <person name="Groenewald J.Z."/>
            <person name="Haridas S."/>
            <person name="LaButti K.M."/>
            <person name="Lipzen A."/>
            <person name="Martin F.M."/>
            <person name="Barry K."/>
            <person name="Grigoriev I.V."/>
            <person name="Crous P.W."/>
            <person name="Seidl M.F."/>
        </authorList>
    </citation>
    <scope>NUCLEOTIDE SEQUENCE [LARGE SCALE GENOMIC DNA]</scope>
    <source>
        <strain evidence="3 4">CBS 129764</strain>
    </source>
</reference>
<dbReference type="EMBL" id="JBBWUH010000001">
    <property type="protein sequence ID" value="KAK8177369.1"/>
    <property type="molecule type" value="Genomic_DNA"/>
</dbReference>
<proteinExistence type="predicted"/>
<sequence length="223" mass="24448">MTASYWSFWLALEHAYSVRLVSAASDGGHSDQAPAMVPQHQGPQSKSAARLSSTPQDPSKPRPKPQPQRCSQINTREGPMQSPTLGQTDTTATILTVNLFQALSEAKGRDFCKDTEREAQGKQAGTEEMGAGHQRKTTRGRNPKTKGRGKKVRQVQAQSGSRSTTRRTSGDQTRSRPRAERCRVHPSCFGRVLVGLKQRLPGERAGQGWPSRSVLVVQHVLLV</sequence>
<name>A0ABR1Y624_9PEZI</name>
<evidence type="ECO:0000313" key="3">
    <source>
        <dbReference type="EMBL" id="KAK8177369.1"/>
    </source>
</evidence>
<feature type="compositionally biased region" description="Basic and acidic residues" evidence="1">
    <location>
        <begin position="173"/>
        <end position="182"/>
    </location>
</feature>
<keyword evidence="4" id="KW-1185">Reference proteome</keyword>
<gene>
    <name evidence="3" type="ORF">IWX90DRAFT_16693</name>
</gene>
<accession>A0ABR1Y624</accession>
<evidence type="ECO:0000256" key="1">
    <source>
        <dbReference type="SAM" id="MobiDB-lite"/>
    </source>
</evidence>
<feature type="compositionally biased region" description="Low complexity" evidence="1">
    <location>
        <begin position="158"/>
        <end position="172"/>
    </location>
</feature>
<evidence type="ECO:0000256" key="2">
    <source>
        <dbReference type="SAM" id="SignalP"/>
    </source>
</evidence>
<feature type="chain" id="PRO_5045987460" evidence="2">
    <location>
        <begin position="24"/>
        <end position="223"/>
    </location>
</feature>
<comment type="caution">
    <text evidence="3">The sequence shown here is derived from an EMBL/GenBank/DDBJ whole genome shotgun (WGS) entry which is preliminary data.</text>
</comment>
<feature type="signal peptide" evidence="2">
    <location>
        <begin position="1"/>
        <end position="23"/>
    </location>
</feature>
<organism evidence="3 4">
    <name type="scientific">Phyllosticta citrichinensis</name>
    <dbReference type="NCBI Taxonomy" id="1130410"/>
    <lineage>
        <taxon>Eukaryota</taxon>
        <taxon>Fungi</taxon>
        <taxon>Dikarya</taxon>
        <taxon>Ascomycota</taxon>
        <taxon>Pezizomycotina</taxon>
        <taxon>Dothideomycetes</taxon>
        <taxon>Dothideomycetes incertae sedis</taxon>
        <taxon>Botryosphaeriales</taxon>
        <taxon>Phyllostictaceae</taxon>
        <taxon>Phyllosticta</taxon>
    </lineage>
</organism>
<feature type="region of interest" description="Disordered" evidence="1">
    <location>
        <begin position="111"/>
        <end position="182"/>
    </location>
</feature>
<feature type="region of interest" description="Disordered" evidence="1">
    <location>
        <begin position="25"/>
        <end position="87"/>
    </location>
</feature>
<evidence type="ECO:0000313" key="4">
    <source>
        <dbReference type="Proteomes" id="UP001456524"/>
    </source>
</evidence>
<dbReference type="Proteomes" id="UP001456524">
    <property type="component" value="Unassembled WGS sequence"/>
</dbReference>
<feature type="compositionally biased region" description="Polar residues" evidence="1">
    <location>
        <begin position="41"/>
        <end position="54"/>
    </location>
</feature>